<name>A0A1H2WK86_9RHOB</name>
<gene>
    <name evidence="9" type="ORF">SAMN04488001_1871</name>
</gene>
<dbReference type="STRING" id="670155.SAMN04488001_1871"/>
<keyword evidence="3" id="KW-0808">Transferase</keyword>
<accession>A0A1H2WK86</accession>
<feature type="domain" description="L,D-TPase catalytic" evidence="8">
    <location>
        <begin position="37"/>
        <end position="168"/>
    </location>
</feature>
<dbReference type="PANTHER" id="PTHR36699:SF1">
    <property type="entry name" value="L,D-TRANSPEPTIDASE YAFK-RELATED"/>
    <property type="match status" value="1"/>
</dbReference>
<proteinExistence type="inferred from homology"/>
<dbReference type="GO" id="GO:0008360">
    <property type="term" value="P:regulation of cell shape"/>
    <property type="evidence" value="ECO:0007669"/>
    <property type="project" value="UniProtKB-UniRule"/>
</dbReference>
<dbReference type="CDD" id="cd16913">
    <property type="entry name" value="YkuD_like"/>
    <property type="match status" value="1"/>
</dbReference>
<evidence type="ECO:0000256" key="5">
    <source>
        <dbReference type="ARBA" id="ARBA00022984"/>
    </source>
</evidence>
<dbReference type="GO" id="GO:0071555">
    <property type="term" value="P:cell wall organization"/>
    <property type="evidence" value="ECO:0007669"/>
    <property type="project" value="UniProtKB-UniRule"/>
</dbReference>
<dbReference type="InterPro" id="IPR038063">
    <property type="entry name" value="Transpep_catalytic_dom"/>
</dbReference>
<evidence type="ECO:0000313" key="10">
    <source>
        <dbReference type="Proteomes" id="UP000199441"/>
    </source>
</evidence>
<dbReference type="Gene3D" id="2.40.440.10">
    <property type="entry name" value="L,D-transpeptidase catalytic domain-like"/>
    <property type="match status" value="1"/>
</dbReference>
<evidence type="ECO:0000259" key="8">
    <source>
        <dbReference type="PROSITE" id="PS52029"/>
    </source>
</evidence>
<dbReference type="AlphaFoldDB" id="A0A1H2WK86"/>
<evidence type="ECO:0000256" key="4">
    <source>
        <dbReference type="ARBA" id="ARBA00022960"/>
    </source>
</evidence>
<feature type="active site" description="Proton donor/acceptor" evidence="7">
    <location>
        <position position="127"/>
    </location>
</feature>
<dbReference type="InterPro" id="IPR005490">
    <property type="entry name" value="LD_TPept_cat_dom"/>
</dbReference>
<comment type="pathway">
    <text evidence="1 7">Cell wall biogenesis; peptidoglycan biosynthesis.</text>
</comment>
<feature type="active site" description="Nucleophile" evidence="7">
    <location>
        <position position="144"/>
    </location>
</feature>
<dbReference type="UniPathway" id="UPA00219"/>
<dbReference type="Pfam" id="PF03734">
    <property type="entry name" value="YkuD"/>
    <property type="match status" value="1"/>
</dbReference>
<dbReference type="PROSITE" id="PS51257">
    <property type="entry name" value="PROKAR_LIPOPROTEIN"/>
    <property type="match status" value="1"/>
</dbReference>
<keyword evidence="6 7" id="KW-0961">Cell wall biogenesis/degradation</keyword>
<sequence>MVTLMRLVVLRGLLLACVLVLSACSSKFATYNGPEVTKVEIFKSQRLLRVFHGNRLLKSYDVELGFGATGHKQFEGDGRTPEGRYTIDKRNPNSSFYLSLGISYPNAADKAFAASHGKSPGGDIFIHGQPNKKGKRGPDWTAGCIAVTNREMRQLYAMVKDGTVIDIFP</sequence>
<dbReference type="SUPFAM" id="SSF141523">
    <property type="entry name" value="L,D-transpeptidase catalytic domain-like"/>
    <property type="match status" value="1"/>
</dbReference>
<evidence type="ECO:0000313" key="9">
    <source>
        <dbReference type="EMBL" id="SDW80975.1"/>
    </source>
</evidence>
<comment type="similarity">
    <text evidence="2">Belongs to the YkuD family.</text>
</comment>
<dbReference type="GO" id="GO:0009252">
    <property type="term" value="P:peptidoglycan biosynthetic process"/>
    <property type="evidence" value="ECO:0007669"/>
    <property type="project" value="UniProtKB-UniPathway"/>
</dbReference>
<dbReference type="PANTHER" id="PTHR36699">
    <property type="entry name" value="LD-TRANSPEPTIDASE"/>
    <property type="match status" value="1"/>
</dbReference>
<reference evidence="10" key="1">
    <citation type="submission" date="2016-10" db="EMBL/GenBank/DDBJ databases">
        <authorList>
            <person name="Varghese N."/>
            <person name="Submissions S."/>
        </authorList>
    </citation>
    <scope>NUCLEOTIDE SEQUENCE [LARGE SCALE GENOMIC DNA]</scope>
    <source>
        <strain evidence="10">DSM 26922</strain>
    </source>
</reference>
<dbReference type="PROSITE" id="PS52029">
    <property type="entry name" value="LD_TPASE"/>
    <property type="match status" value="1"/>
</dbReference>
<evidence type="ECO:0000256" key="6">
    <source>
        <dbReference type="ARBA" id="ARBA00023316"/>
    </source>
</evidence>
<dbReference type="Proteomes" id="UP000199441">
    <property type="component" value="Unassembled WGS sequence"/>
</dbReference>
<dbReference type="EMBL" id="FNOI01000002">
    <property type="protein sequence ID" value="SDW80975.1"/>
    <property type="molecule type" value="Genomic_DNA"/>
</dbReference>
<dbReference type="GO" id="GO:0004180">
    <property type="term" value="F:carboxypeptidase activity"/>
    <property type="evidence" value="ECO:0007669"/>
    <property type="project" value="UniProtKB-ARBA"/>
</dbReference>
<evidence type="ECO:0000256" key="7">
    <source>
        <dbReference type="PROSITE-ProRule" id="PRU01373"/>
    </source>
</evidence>
<evidence type="ECO:0000256" key="3">
    <source>
        <dbReference type="ARBA" id="ARBA00022679"/>
    </source>
</evidence>
<protein>
    <submittedName>
        <fullName evidence="9">L,D-transpeptidase catalytic domain</fullName>
    </submittedName>
</protein>
<organism evidence="9 10">
    <name type="scientific">Litoreibacter albidus</name>
    <dbReference type="NCBI Taxonomy" id="670155"/>
    <lineage>
        <taxon>Bacteria</taxon>
        <taxon>Pseudomonadati</taxon>
        <taxon>Pseudomonadota</taxon>
        <taxon>Alphaproteobacteria</taxon>
        <taxon>Rhodobacterales</taxon>
        <taxon>Roseobacteraceae</taxon>
        <taxon>Litoreibacter</taxon>
    </lineage>
</organism>
<evidence type="ECO:0000256" key="1">
    <source>
        <dbReference type="ARBA" id="ARBA00004752"/>
    </source>
</evidence>
<keyword evidence="5 7" id="KW-0573">Peptidoglycan synthesis</keyword>
<dbReference type="GO" id="GO:0016740">
    <property type="term" value="F:transferase activity"/>
    <property type="evidence" value="ECO:0007669"/>
    <property type="project" value="UniProtKB-KW"/>
</dbReference>
<keyword evidence="4 7" id="KW-0133">Cell shape</keyword>
<evidence type="ECO:0000256" key="2">
    <source>
        <dbReference type="ARBA" id="ARBA00005992"/>
    </source>
</evidence>
<keyword evidence="10" id="KW-1185">Reference proteome</keyword>